<keyword evidence="10" id="KW-0718">Serine biosynthesis</keyword>
<dbReference type="SUPFAM" id="SSF56784">
    <property type="entry name" value="HAD-like"/>
    <property type="match status" value="1"/>
</dbReference>
<dbReference type="Proteomes" id="UP000010792">
    <property type="component" value="Chromosome"/>
</dbReference>
<keyword evidence="8 15" id="KW-0378">Hydrolase</keyword>
<feature type="active site" description="Nucleophile" evidence="14">
    <location>
        <position position="322"/>
    </location>
</feature>
<comment type="catalytic activity">
    <reaction evidence="12">
        <text>O-phospho-L-serine + H2O = L-serine + phosphate</text>
        <dbReference type="Rhea" id="RHEA:21208"/>
        <dbReference type="ChEBI" id="CHEBI:15377"/>
        <dbReference type="ChEBI" id="CHEBI:33384"/>
        <dbReference type="ChEBI" id="CHEBI:43474"/>
        <dbReference type="ChEBI" id="CHEBI:57524"/>
        <dbReference type="EC" id="3.1.3.3"/>
    </reaction>
</comment>
<name>L0NFH3_9HYPH</name>
<protein>
    <recommendedName>
        <fullName evidence="5">Phosphoserine phosphatase</fullName>
        <ecNumber evidence="4">3.1.3.3</ecNumber>
    </recommendedName>
    <alternativeName>
        <fullName evidence="11">O-phosphoserine phosphohydrolase</fullName>
    </alternativeName>
</protein>
<evidence type="ECO:0000256" key="3">
    <source>
        <dbReference type="ARBA" id="ARBA00009184"/>
    </source>
</evidence>
<dbReference type="SFLD" id="SFLDG01136">
    <property type="entry name" value="C1.6:_Phosphoserine_Phosphatas"/>
    <property type="match status" value="1"/>
</dbReference>
<dbReference type="PANTHER" id="PTHR43344:SF2">
    <property type="entry name" value="PHOSPHOSERINE PHOSPHATASE"/>
    <property type="match status" value="1"/>
</dbReference>
<organism evidence="15 16">
    <name type="scientific">Pseudorhizobium banfieldiae</name>
    <dbReference type="NCBI Taxonomy" id="1125847"/>
    <lineage>
        <taxon>Bacteria</taxon>
        <taxon>Pseudomonadati</taxon>
        <taxon>Pseudomonadota</taxon>
        <taxon>Alphaproteobacteria</taxon>
        <taxon>Hyphomicrobiales</taxon>
        <taxon>Rhizobiaceae</taxon>
        <taxon>Rhizobium/Agrobacterium group</taxon>
        <taxon>Pseudorhizobium</taxon>
    </lineage>
</organism>
<dbReference type="SFLD" id="SFLDF00029">
    <property type="entry name" value="phosphoserine_phosphatase"/>
    <property type="match status" value="1"/>
</dbReference>
<dbReference type="UniPathway" id="UPA00135">
    <property type="reaction ID" value="UER00198"/>
</dbReference>
<evidence type="ECO:0000256" key="6">
    <source>
        <dbReference type="ARBA" id="ARBA00022605"/>
    </source>
</evidence>
<evidence type="ECO:0000256" key="5">
    <source>
        <dbReference type="ARBA" id="ARBA00015196"/>
    </source>
</evidence>
<dbReference type="InterPro" id="IPR036412">
    <property type="entry name" value="HAD-like_sf"/>
</dbReference>
<evidence type="ECO:0000256" key="4">
    <source>
        <dbReference type="ARBA" id="ARBA00012640"/>
    </source>
</evidence>
<dbReference type="InterPro" id="IPR004469">
    <property type="entry name" value="PSP"/>
</dbReference>
<keyword evidence="16" id="KW-1185">Reference proteome</keyword>
<dbReference type="NCBIfam" id="TIGR00338">
    <property type="entry name" value="serB"/>
    <property type="match status" value="1"/>
</dbReference>
<dbReference type="PANTHER" id="PTHR43344">
    <property type="entry name" value="PHOSPHOSERINE PHOSPHATASE"/>
    <property type="match status" value="1"/>
</dbReference>
<reference evidence="15 16" key="1">
    <citation type="journal article" date="2013" name="Genome Biol. Evol.">
        <title>Life in an arsenic-containing gold mine: genome and physiology of the autotrophic arsenite-oxidizing bacterium rhizobium sp. NT-26.</title>
        <authorList>
            <person name="Andres J."/>
            <person name="Arsene-Ploetze F."/>
            <person name="Barbe V."/>
            <person name="Brochier-Armanet C."/>
            <person name="Cleiss-Arnold J."/>
            <person name="Coppee J.Y."/>
            <person name="Dillies M.A."/>
            <person name="Geist"/>
            <person name="L"/>
            <person name="Joublin A."/>
            <person name="Koechler S."/>
            <person name="Lassalle F."/>
            <person name="Marchal M."/>
            <person name="Medigue C."/>
            <person name="Muller D."/>
            <person name="Nesme X."/>
            <person name="Plewniak F."/>
            <person name="Proux C."/>
            <person name="Ramirez-Bahena M.H."/>
            <person name="Schenowitz C."/>
            <person name="Sismeiro O."/>
            <person name="Vallenet D."/>
            <person name="Santini J.M."/>
            <person name="Bertin P.N."/>
        </authorList>
    </citation>
    <scope>NUCLEOTIDE SEQUENCE [LARGE SCALE GENOMIC DNA]</scope>
    <source>
        <strain evidence="15 16">NT-26</strain>
    </source>
</reference>
<evidence type="ECO:0000256" key="11">
    <source>
        <dbReference type="ARBA" id="ARBA00031693"/>
    </source>
</evidence>
<dbReference type="STRING" id="1125847.NT26_2101"/>
<dbReference type="KEGG" id="rht:NT26_2101"/>
<dbReference type="Pfam" id="PF12710">
    <property type="entry name" value="HAD"/>
    <property type="match status" value="1"/>
</dbReference>
<evidence type="ECO:0000256" key="14">
    <source>
        <dbReference type="PIRSR" id="PIRSR604469-1"/>
    </source>
</evidence>
<evidence type="ECO:0000256" key="1">
    <source>
        <dbReference type="ARBA" id="ARBA00001946"/>
    </source>
</evidence>
<dbReference type="GO" id="GO:0036424">
    <property type="term" value="F:L-phosphoserine phosphatase activity"/>
    <property type="evidence" value="ECO:0007669"/>
    <property type="project" value="InterPro"/>
</dbReference>
<dbReference type="EC" id="3.1.3.3" evidence="4"/>
<dbReference type="InterPro" id="IPR050582">
    <property type="entry name" value="HAD-like_SerB"/>
</dbReference>
<evidence type="ECO:0000256" key="13">
    <source>
        <dbReference type="ARBA" id="ARBA00048523"/>
    </source>
</evidence>
<dbReference type="SFLD" id="SFLDS00003">
    <property type="entry name" value="Haloacid_Dehalogenase"/>
    <property type="match status" value="1"/>
</dbReference>
<comment type="cofactor">
    <cofactor evidence="1">
        <name>Mg(2+)</name>
        <dbReference type="ChEBI" id="CHEBI:18420"/>
    </cofactor>
</comment>
<dbReference type="GO" id="GO:0000287">
    <property type="term" value="F:magnesium ion binding"/>
    <property type="evidence" value="ECO:0007669"/>
    <property type="project" value="TreeGrafter"/>
</dbReference>
<evidence type="ECO:0000256" key="9">
    <source>
        <dbReference type="ARBA" id="ARBA00022842"/>
    </source>
</evidence>
<sequence>MKCEERLYLLHGTAIEHLLEAPVDPLVQDRPIGKRNHLQCPLALDDNGPRLSLIVEDGTAGRVQNLERPHNPLPVRPPECCGSSGIEGRKLRMKLLRPFLLQSLTQTRTNIVCDLGHVGQAAGQGLEVEAGAAHEDRHPPLVEQPRQKLRHIAQPFARRMGMRRPNITVEVMRDAGHLLLGWTRGQDTQGVVDLHAVGIDDHASRFDRTPQCKRRLAAGGRPRYQDRVEISCKVLHMAFVATLIAHPSNAVLSAIAGETAAEAVNAAGLYWLADGIACDIALRDGTDVEAAEQKLRDSVAGIPVDLVIQEAETRRKKFLIADMDSTMIGQECIDELADVVGLKDKVAEITARAMNGEIAFEPALRERVALLKGLPISVVDDVIDKRITLTSGGPELIATMRKNGFHTALVSGGFTVFTNPIAARLGFHENRANLLLAEDGVLTGKVAEPILGKQAKIDAVIDISARLGISTNDVIAVGDGANDLGMLNLAGSGVALHAKPTVAAQARMRADHGDLTALLYIQGYRKSDFAIP</sequence>
<comment type="catalytic activity">
    <reaction evidence="13">
        <text>O-phospho-D-serine + H2O = D-serine + phosphate</text>
        <dbReference type="Rhea" id="RHEA:24873"/>
        <dbReference type="ChEBI" id="CHEBI:15377"/>
        <dbReference type="ChEBI" id="CHEBI:35247"/>
        <dbReference type="ChEBI" id="CHEBI:43474"/>
        <dbReference type="ChEBI" id="CHEBI:58680"/>
        <dbReference type="EC" id="3.1.3.3"/>
    </reaction>
</comment>
<accession>L0NFH3</accession>
<proteinExistence type="inferred from homology"/>
<keyword evidence="6" id="KW-0028">Amino-acid biosynthesis</keyword>
<evidence type="ECO:0000256" key="10">
    <source>
        <dbReference type="ARBA" id="ARBA00023299"/>
    </source>
</evidence>
<dbReference type="CDD" id="cd07500">
    <property type="entry name" value="HAD_PSP"/>
    <property type="match status" value="1"/>
</dbReference>
<evidence type="ECO:0000256" key="12">
    <source>
        <dbReference type="ARBA" id="ARBA00048138"/>
    </source>
</evidence>
<dbReference type="EMBL" id="FO082820">
    <property type="protein sequence ID" value="CCF19825.1"/>
    <property type="molecule type" value="Genomic_DNA"/>
</dbReference>
<evidence type="ECO:0000313" key="16">
    <source>
        <dbReference type="Proteomes" id="UP000010792"/>
    </source>
</evidence>
<keyword evidence="9" id="KW-0460">Magnesium</keyword>
<dbReference type="AlphaFoldDB" id="L0NFH3"/>
<comment type="similarity">
    <text evidence="3">Belongs to the HAD-like hydrolase superfamily. SerB family.</text>
</comment>
<gene>
    <name evidence="15" type="ORF">NT26_2101</name>
</gene>
<evidence type="ECO:0000256" key="2">
    <source>
        <dbReference type="ARBA" id="ARBA00005135"/>
    </source>
</evidence>
<evidence type="ECO:0000256" key="7">
    <source>
        <dbReference type="ARBA" id="ARBA00022723"/>
    </source>
</evidence>
<dbReference type="SFLD" id="SFLDG01137">
    <property type="entry name" value="C1.6.1:_Phosphoserine_Phosphat"/>
    <property type="match status" value="1"/>
</dbReference>
<dbReference type="Gene3D" id="3.40.50.1000">
    <property type="entry name" value="HAD superfamily/HAD-like"/>
    <property type="match status" value="1"/>
</dbReference>
<dbReference type="GO" id="GO:0006564">
    <property type="term" value="P:L-serine biosynthetic process"/>
    <property type="evidence" value="ECO:0007669"/>
    <property type="project" value="UniProtKB-KW"/>
</dbReference>
<comment type="pathway">
    <text evidence="2">Amino-acid biosynthesis; L-serine biosynthesis; L-serine from 3-phospho-D-glycerate: step 3/3.</text>
</comment>
<dbReference type="NCBIfam" id="TIGR01488">
    <property type="entry name" value="HAD-SF-IB"/>
    <property type="match status" value="1"/>
</dbReference>
<dbReference type="GO" id="GO:0005737">
    <property type="term" value="C:cytoplasm"/>
    <property type="evidence" value="ECO:0007669"/>
    <property type="project" value="TreeGrafter"/>
</dbReference>
<evidence type="ECO:0000313" key="15">
    <source>
        <dbReference type="EMBL" id="CCF19825.1"/>
    </source>
</evidence>
<dbReference type="InterPro" id="IPR023214">
    <property type="entry name" value="HAD_sf"/>
</dbReference>
<evidence type="ECO:0000256" key="8">
    <source>
        <dbReference type="ARBA" id="ARBA00022801"/>
    </source>
</evidence>
<feature type="active site" description="Proton donor" evidence="14">
    <location>
        <position position="324"/>
    </location>
</feature>
<keyword evidence="7" id="KW-0479">Metal-binding</keyword>